<organism evidence="2 3">
    <name type="scientific">Sneathiella chungangensis</name>
    <dbReference type="NCBI Taxonomy" id="1418234"/>
    <lineage>
        <taxon>Bacteria</taxon>
        <taxon>Pseudomonadati</taxon>
        <taxon>Pseudomonadota</taxon>
        <taxon>Alphaproteobacteria</taxon>
        <taxon>Sneathiellales</taxon>
        <taxon>Sneathiellaceae</taxon>
        <taxon>Sneathiella</taxon>
    </lineage>
</organism>
<proteinExistence type="predicted"/>
<dbReference type="Proteomes" id="UP000445696">
    <property type="component" value="Unassembled WGS sequence"/>
</dbReference>
<evidence type="ECO:0000259" key="1">
    <source>
        <dbReference type="Pfam" id="PF12680"/>
    </source>
</evidence>
<protein>
    <submittedName>
        <fullName evidence="2">Nuclear transport factor 2 family protein</fullName>
    </submittedName>
</protein>
<evidence type="ECO:0000313" key="3">
    <source>
        <dbReference type="Proteomes" id="UP000445696"/>
    </source>
</evidence>
<name>A0A845MHA3_9PROT</name>
<dbReference type="SUPFAM" id="SSF54427">
    <property type="entry name" value="NTF2-like"/>
    <property type="match status" value="1"/>
</dbReference>
<keyword evidence="3" id="KW-1185">Reference proteome</keyword>
<accession>A0A845MHA3</accession>
<dbReference type="InterPro" id="IPR037401">
    <property type="entry name" value="SnoaL-like"/>
</dbReference>
<comment type="caution">
    <text evidence="2">The sequence shown here is derived from an EMBL/GenBank/DDBJ whole genome shotgun (WGS) entry which is preliminary data.</text>
</comment>
<dbReference type="OrthoDB" id="1163083at2"/>
<evidence type="ECO:0000313" key="2">
    <source>
        <dbReference type="EMBL" id="MZR23413.1"/>
    </source>
</evidence>
<dbReference type="InterPro" id="IPR032710">
    <property type="entry name" value="NTF2-like_dom_sf"/>
</dbReference>
<dbReference type="Pfam" id="PF12680">
    <property type="entry name" value="SnoaL_2"/>
    <property type="match status" value="1"/>
</dbReference>
<dbReference type="AlphaFoldDB" id="A0A845MHA3"/>
<sequence length="132" mass="14690">MIENTIAAWHECVETGDPVKLDALLHEDATFHSPVVHTPQRGKSITFMYLMAAFKVLNGDSFTYVREVVGPSDAVLEFTTTIDGIDINGVDIIHWGDDGRITDFKVMIRPLKAINLVHQMMASMLTKSAKVM</sequence>
<reference evidence="2 3" key="1">
    <citation type="journal article" date="2014" name="Int. J. Syst. Evol. Microbiol.">
        <title>Sneathiella chungangensis sp. nov., isolated from a marine sand, and emended description of the genus Sneathiella.</title>
        <authorList>
            <person name="Siamphan C."/>
            <person name="Kim H."/>
            <person name="Lee J.S."/>
            <person name="Kim W."/>
        </authorList>
    </citation>
    <scope>NUCLEOTIDE SEQUENCE [LARGE SCALE GENOMIC DNA]</scope>
    <source>
        <strain evidence="2 3">KCTC 32476</strain>
    </source>
</reference>
<feature type="domain" description="SnoaL-like" evidence="1">
    <location>
        <begin position="7"/>
        <end position="103"/>
    </location>
</feature>
<dbReference type="EMBL" id="WTVA01000015">
    <property type="protein sequence ID" value="MZR23413.1"/>
    <property type="molecule type" value="Genomic_DNA"/>
</dbReference>
<dbReference type="RefSeq" id="WP_161339887.1">
    <property type="nucleotide sequence ID" value="NZ_JBHSDG010000003.1"/>
</dbReference>
<gene>
    <name evidence="2" type="ORF">GQF03_13830</name>
</gene>
<dbReference type="Gene3D" id="3.10.450.50">
    <property type="match status" value="1"/>
</dbReference>